<name>A0A4R6RFU4_9HYPH</name>
<organism evidence="1 2">
    <name type="scientific">Oharaeibacter diazotrophicus</name>
    <dbReference type="NCBI Taxonomy" id="1920512"/>
    <lineage>
        <taxon>Bacteria</taxon>
        <taxon>Pseudomonadati</taxon>
        <taxon>Pseudomonadota</taxon>
        <taxon>Alphaproteobacteria</taxon>
        <taxon>Hyphomicrobiales</taxon>
        <taxon>Pleomorphomonadaceae</taxon>
        <taxon>Oharaeibacter</taxon>
    </lineage>
</organism>
<keyword evidence="2" id="KW-1185">Reference proteome</keyword>
<dbReference type="EMBL" id="SNXY01000007">
    <property type="protein sequence ID" value="TDP85219.1"/>
    <property type="molecule type" value="Genomic_DNA"/>
</dbReference>
<dbReference type="Pfam" id="PF04268">
    <property type="entry name" value="SoxG"/>
    <property type="match status" value="1"/>
</dbReference>
<dbReference type="AlphaFoldDB" id="A0A4R6RFU4"/>
<dbReference type="InterPro" id="IPR027266">
    <property type="entry name" value="TrmE/GcvT-like"/>
</dbReference>
<sequence>MADLGSARRAVFDGRAFASPADHALAIAPVAPATRLVVRGRPAVAAAAAAAIGFPLPTDVCAVAEAGGIAALWLSPDEWLVIAPAGRDDLALALETALAGVPHAVVDVSHRNTGLALAGPRAAFVLNHGCPRDLSPAAFPVGTASRTLFGKAEIVLWRTGPDAFRIEVWRSYAPYVAGLLEEARREFEVAGRPA</sequence>
<accession>A0A4R6RFU4</accession>
<dbReference type="Gene3D" id="3.30.70.1520">
    <property type="entry name" value="Heterotetrameric sarcosine oxidase"/>
    <property type="match status" value="1"/>
</dbReference>
<dbReference type="NCBIfam" id="TIGR01375">
    <property type="entry name" value="soxG"/>
    <property type="match status" value="1"/>
</dbReference>
<proteinExistence type="predicted"/>
<dbReference type="InterPro" id="IPR007375">
    <property type="entry name" value="SoxG"/>
</dbReference>
<evidence type="ECO:0000313" key="2">
    <source>
        <dbReference type="Proteomes" id="UP000294547"/>
    </source>
</evidence>
<dbReference type="Gene3D" id="3.30.1360.120">
    <property type="entry name" value="Probable tRNA modification gtpase trme, domain 1"/>
    <property type="match status" value="1"/>
</dbReference>
<dbReference type="OrthoDB" id="9814782at2"/>
<dbReference type="GO" id="GO:0008115">
    <property type="term" value="F:sarcosine oxidase activity"/>
    <property type="evidence" value="ECO:0007669"/>
    <property type="project" value="InterPro"/>
</dbReference>
<dbReference type="SUPFAM" id="SSF103025">
    <property type="entry name" value="Folate-binding domain"/>
    <property type="match status" value="1"/>
</dbReference>
<comment type="caution">
    <text evidence="1">The sequence shown here is derived from an EMBL/GenBank/DDBJ whole genome shotgun (WGS) entry which is preliminary data.</text>
</comment>
<reference evidence="1 2" key="1">
    <citation type="submission" date="2019-03" db="EMBL/GenBank/DDBJ databases">
        <title>Genomic Encyclopedia of Type Strains, Phase IV (KMG-IV): sequencing the most valuable type-strain genomes for metagenomic binning, comparative biology and taxonomic classification.</title>
        <authorList>
            <person name="Goeker M."/>
        </authorList>
    </citation>
    <scope>NUCLEOTIDE SEQUENCE [LARGE SCALE GENOMIC DNA]</scope>
    <source>
        <strain evidence="1 2">DSM 102969</strain>
    </source>
</reference>
<dbReference type="GO" id="GO:1901053">
    <property type="term" value="P:sarcosine catabolic process"/>
    <property type="evidence" value="ECO:0007669"/>
    <property type="project" value="InterPro"/>
</dbReference>
<protein>
    <submittedName>
        <fullName evidence="1">Sarcosine oxidase subunit gamma</fullName>
    </submittedName>
</protein>
<evidence type="ECO:0000313" key="1">
    <source>
        <dbReference type="EMBL" id="TDP85219.1"/>
    </source>
</evidence>
<dbReference type="InterPro" id="IPR006280">
    <property type="entry name" value="SoxG_het"/>
</dbReference>
<dbReference type="RefSeq" id="WP_126541081.1">
    <property type="nucleotide sequence ID" value="NZ_BSPM01000004.1"/>
</dbReference>
<gene>
    <name evidence="1" type="ORF">EDD54_2067</name>
</gene>
<dbReference type="Proteomes" id="UP000294547">
    <property type="component" value="Unassembled WGS sequence"/>
</dbReference>